<evidence type="ECO:0000313" key="2">
    <source>
        <dbReference type="EMBL" id="AIF17762.1"/>
    </source>
</evidence>
<evidence type="ECO:0000256" key="1">
    <source>
        <dbReference type="SAM" id="Phobius"/>
    </source>
</evidence>
<dbReference type="AlphaFoldDB" id="A0A075HTK7"/>
<dbReference type="EMBL" id="KF901091">
    <property type="protein sequence ID" value="AIF17762.1"/>
    <property type="molecule type" value="Genomic_DNA"/>
</dbReference>
<reference evidence="2" key="1">
    <citation type="journal article" date="2014" name="Genome Biol. Evol.">
        <title>Pangenome evidence for extensive interdomain horizontal transfer affecting lineage core and shell genes in uncultured planktonic thaumarchaeota and euryarchaeota.</title>
        <authorList>
            <person name="Deschamps P."/>
            <person name="Zivanovic Y."/>
            <person name="Moreira D."/>
            <person name="Rodriguez-Valera F."/>
            <person name="Lopez-Garcia P."/>
        </authorList>
    </citation>
    <scope>NUCLEOTIDE SEQUENCE</scope>
</reference>
<keyword evidence="1" id="KW-0812">Transmembrane</keyword>
<organism evidence="2">
    <name type="scientific">uncultured marine group II/III euryarchaeote KM3_79_B02</name>
    <dbReference type="NCBI Taxonomy" id="1456514"/>
    <lineage>
        <taxon>Archaea</taxon>
        <taxon>Methanobacteriati</taxon>
        <taxon>Methanobacteriota</taxon>
        <taxon>environmental samples</taxon>
    </lineage>
</organism>
<name>A0A075HTK7_9EURY</name>
<accession>A0A075HTK7</accession>
<feature type="transmembrane region" description="Helical" evidence="1">
    <location>
        <begin position="33"/>
        <end position="52"/>
    </location>
</feature>
<keyword evidence="1" id="KW-1133">Transmembrane helix</keyword>
<feature type="transmembrane region" description="Helical" evidence="1">
    <location>
        <begin position="58"/>
        <end position="75"/>
    </location>
</feature>
<protein>
    <recommendedName>
        <fullName evidence="3">Preprotein translocase subunit Sec61beta</fullName>
    </recommendedName>
</protein>
<sequence length="81" mass="8723">MAKEKKTQGFQSAAGLIRYFDVEDSNALQISHWGVLLAGILAIMVVEVSTAVGLQTGAYVLAVGLTIIIANEFRLSRSRTL</sequence>
<evidence type="ECO:0008006" key="3">
    <source>
        <dbReference type="Google" id="ProtNLM"/>
    </source>
</evidence>
<keyword evidence="1" id="KW-0472">Membrane</keyword>
<proteinExistence type="predicted"/>